<evidence type="ECO:0000313" key="2">
    <source>
        <dbReference type="Proteomes" id="UP000314294"/>
    </source>
</evidence>
<name>A0A4Z2G9T8_9TELE</name>
<proteinExistence type="predicted"/>
<sequence length="174" mass="19198">MIAGASAGQGALILRDVHTLGVGIIKVLKLTPPELLSRSVRSCSATSVTSSAVRWDPRFFCGSLISSAIIPIGAISEPLCQQSCRDQSHEARCCVQWVVTAAGFVEGEERCFDRSTQSVWKNTSELTRAWLVEPERVSRLQHVRAGCGAVVLHIEVYVSICLLLHREQSYRYRL</sequence>
<protein>
    <submittedName>
        <fullName evidence="1">Uncharacterized protein</fullName>
    </submittedName>
</protein>
<comment type="caution">
    <text evidence="1">The sequence shown here is derived from an EMBL/GenBank/DDBJ whole genome shotgun (WGS) entry which is preliminary data.</text>
</comment>
<dbReference type="EMBL" id="SRLO01000624">
    <property type="protein sequence ID" value="TNN50278.1"/>
    <property type="molecule type" value="Genomic_DNA"/>
</dbReference>
<keyword evidence="2" id="KW-1185">Reference proteome</keyword>
<reference evidence="1 2" key="1">
    <citation type="submission" date="2019-03" db="EMBL/GenBank/DDBJ databases">
        <title>First draft genome of Liparis tanakae, snailfish: a comprehensive survey of snailfish specific genes.</title>
        <authorList>
            <person name="Kim W."/>
            <person name="Song I."/>
            <person name="Jeong J.-H."/>
            <person name="Kim D."/>
            <person name="Kim S."/>
            <person name="Ryu S."/>
            <person name="Song J.Y."/>
            <person name="Lee S.K."/>
        </authorList>
    </citation>
    <scope>NUCLEOTIDE SEQUENCE [LARGE SCALE GENOMIC DNA]</scope>
    <source>
        <tissue evidence="1">Muscle</tissue>
    </source>
</reference>
<accession>A0A4Z2G9T8</accession>
<dbReference type="Proteomes" id="UP000314294">
    <property type="component" value="Unassembled WGS sequence"/>
</dbReference>
<evidence type="ECO:0000313" key="1">
    <source>
        <dbReference type="EMBL" id="TNN50278.1"/>
    </source>
</evidence>
<dbReference type="AlphaFoldDB" id="A0A4Z2G9T8"/>
<gene>
    <name evidence="1" type="ORF">EYF80_039503</name>
</gene>
<organism evidence="1 2">
    <name type="scientific">Liparis tanakae</name>
    <name type="common">Tanaka's snailfish</name>
    <dbReference type="NCBI Taxonomy" id="230148"/>
    <lineage>
        <taxon>Eukaryota</taxon>
        <taxon>Metazoa</taxon>
        <taxon>Chordata</taxon>
        <taxon>Craniata</taxon>
        <taxon>Vertebrata</taxon>
        <taxon>Euteleostomi</taxon>
        <taxon>Actinopterygii</taxon>
        <taxon>Neopterygii</taxon>
        <taxon>Teleostei</taxon>
        <taxon>Neoteleostei</taxon>
        <taxon>Acanthomorphata</taxon>
        <taxon>Eupercaria</taxon>
        <taxon>Perciformes</taxon>
        <taxon>Cottioidei</taxon>
        <taxon>Cottales</taxon>
        <taxon>Liparidae</taxon>
        <taxon>Liparis</taxon>
    </lineage>
</organism>